<feature type="non-terminal residue" evidence="1">
    <location>
        <position position="1"/>
    </location>
</feature>
<evidence type="ECO:0000313" key="1">
    <source>
        <dbReference type="EMBL" id="MBB6647927.1"/>
    </source>
</evidence>
<evidence type="ECO:0000313" key="2">
    <source>
        <dbReference type="Proteomes" id="UP000546257"/>
    </source>
</evidence>
<accession>A0A7J9SNZ8</accession>
<protein>
    <submittedName>
        <fullName evidence="1">IS6 family transposase</fullName>
    </submittedName>
</protein>
<dbReference type="Proteomes" id="UP000546257">
    <property type="component" value="Unassembled WGS sequence"/>
</dbReference>
<organism evidence="1 2">
    <name type="scientific">Halobellus ruber</name>
    <dbReference type="NCBI Taxonomy" id="2761102"/>
    <lineage>
        <taxon>Archaea</taxon>
        <taxon>Methanobacteriati</taxon>
        <taxon>Methanobacteriota</taxon>
        <taxon>Stenosarchaea group</taxon>
        <taxon>Halobacteria</taxon>
        <taxon>Halobacteriales</taxon>
        <taxon>Haloferacaceae</taxon>
        <taxon>Halobellus</taxon>
    </lineage>
</organism>
<name>A0A7J9SNZ8_9EURY</name>
<sequence>VKRRTSSFSNTFSHVEPTTAESWLQALAVWWNRCQS</sequence>
<gene>
    <name evidence="1" type="ORF">H5V44_16830</name>
</gene>
<dbReference type="AlphaFoldDB" id="A0A7J9SNZ8"/>
<proteinExistence type="predicted"/>
<comment type="caution">
    <text evidence="1">The sequence shown here is derived from an EMBL/GenBank/DDBJ whole genome shotgun (WGS) entry which is preliminary data.</text>
</comment>
<reference evidence="1 2" key="1">
    <citation type="submission" date="2020-08" db="EMBL/GenBank/DDBJ databases">
        <authorList>
            <person name="Seo M.-J."/>
        </authorList>
    </citation>
    <scope>NUCLEOTIDE SEQUENCE [LARGE SCALE GENOMIC DNA]</scope>
    <source>
        <strain evidence="1 2">MBLA0160</strain>
    </source>
</reference>
<keyword evidence="2" id="KW-1185">Reference proteome</keyword>
<dbReference type="EMBL" id="JACKXD010000009">
    <property type="protein sequence ID" value="MBB6647927.1"/>
    <property type="molecule type" value="Genomic_DNA"/>
</dbReference>